<evidence type="ECO:0000313" key="1">
    <source>
        <dbReference type="EMBL" id="KAF5349548.1"/>
    </source>
</evidence>
<proteinExistence type="predicted"/>
<organism evidence="1 2">
    <name type="scientific">Leucocoprinus leucothites</name>
    <dbReference type="NCBI Taxonomy" id="201217"/>
    <lineage>
        <taxon>Eukaryota</taxon>
        <taxon>Fungi</taxon>
        <taxon>Dikarya</taxon>
        <taxon>Basidiomycota</taxon>
        <taxon>Agaricomycotina</taxon>
        <taxon>Agaricomycetes</taxon>
        <taxon>Agaricomycetidae</taxon>
        <taxon>Agaricales</taxon>
        <taxon>Agaricineae</taxon>
        <taxon>Agaricaceae</taxon>
        <taxon>Leucocoprinus</taxon>
    </lineage>
</organism>
<name>A0A8H5CXS9_9AGAR</name>
<sequence>MSYRDYYRYGGLLSFFGFSRWILDGPALLRDNKQYQGHLENLRQCAQPALREIVALAQKENPKDFFAHICSFRGRFGSVNENLCENWNEIPAWVYPPLLCHSPTPHDIFHLDGWIVSGCSMLAFVFGPHNYCVSARMHTGRNLVKPNYQSWMDGVHGAKKLARIRPIAVRIDDTNIYLPHDSCYNTHIFTTVHPELHQHFGPGTLDVDLLIVMRYYIDNEFEERKAILKALEDMHDDDFVTIIII</sequence>
<evidence type="ECO:0000313" key="2">
    <source>
        <dbReference type="Proteomes" id="UP000559027"/>
    </source>
</evidence>
<keyword evidence="2" id="KW-1185">Reference proteome</keyword>
<comment type="caution">
    <text evidence="1">The sequence shown here is derived from an EMBL/GenBank/DDBJ whole genome shotgun (WGS) entry which is preliminary data.</text>
</comment>
<gene>
    <name evidence="1" type="ORF">D9756_008861</name>
</gene>
<dbReference type="Proteomes" id="UP000559027">
    <property type="component" value="Unassembled WGS sequence"/>
</dbReference>
<dbReference type="EMBL" id="JAACJO010000016">
    <property type="protein sequence ID" value="KAF5349548.1"/>
    <property type="molecule type" value="Genomic_DNA"/>
</dbReference>
<dbReference type="AlphaFoldDB" id="A0A8H5CXS9"/>
<protein>
    <submittedName>
        <fullName evidence="1">Uncharacterized protein</fullName>
    </submittedName>
</protein>
<accession>A0A8H5CXS9</accession>
<reference evidence="1 2" key="1">
    <citation type="journal article" date="2020" name="ISME J.">
        <title>Uncovering the hidden diversity of litter-decomposition mechanisms in mushroom-forming fungi.</title>
        <authorList>
            <person name="Floudas D."/>
            <person name="Bentzer J."/>
            <person name="Ahren D."/>
            <person name="Johansson T."/>
            <person name="Persson P."/>
            <person name="Tunlid A."/>
        </authorList>
    </citation>
    <scope>NUCLEOTIDE SEQUENCE [LARGE SCALE GENOMIC DNA]</scope>
    <source>
        <strain evidence="1 2">CBS 146.42</strain>
    </source>
</reference>